<evidence type="ECO:0000256" key="5">
    <source>
        <dbReference type="ARBA" id="ARBA00023134"/>
    </source>
</evidence>
<dbReference type="EMBL" id="JAGTXO010000021">
    <property type="protein sequence ID" value="KAG8462247.1"/>
    <property type="molecule type" value="Genomic_DNA"/>
</dbReference>
<dbReference type="SMART" id="SM00653">
    <property type="entry name" value="eIF2B_5"/>
    <property type="match status" value="1"/>
</dbReference>
<evidence type="ECO:0000259" key="7">
    <source>
        <dbReference type="PROSITE" id="PS51363"/>
    </source>
</evidence>
<feature type="region of interest" description="Disordered" evidence="6">
    <location>
        <begin position="147"/>
        <end position="226"/>
    </location>
</feature>
<dbReference type="SUPFAM" id="SSF48371">
    <property type="entry name" value="ARM repeat"/>
    <property type="match status" value="1"/>
</dbReference>
<feature type="domain" description="W2" evidence="7">
    <location>
        <begin position="225"/>
        <end position="395"/>
    </location>
</feature>
<dbReference type="PANTHER" id="PTHR23001">
    <property type="entry name" value="EUKARYOTIC TRANSLATION INITIATION FACTOR"/>
    <property type="match status" value="1"/>
</dbReference>
<organism evidence="8 9">
    <name type="scientific">Diacronema lutheri</name>
    <name type="common">Unicellular marine alga</name>
    <name type="synonym">Monochrysis lutheri</name>
    <dbReference type="NCBI Taxonomy" id="2081491"/>
    <lineage>
        <taxon>Eukaryota</taxon>
        <taxon>Haptista</taxon>
        <taxon>Haptophyta</taxon>
        <taxon>Pavlovophyceae</taxon>
        <taxon>Pavlovales</taxon>
        <taxon>Pavlovaceae</taxon>
        <taxon>Diacronema</taxon>
    </lineage>
</organism>
<evidence type="ECO:0000256" key="1">
    <source>
        <dbReference type="ARBA" id="ARBA00010397"/>
    </source>
</evidence>
<evidence type="ECO:0000313" key="9">
    <source>
        <dbReference type="Proteomes" id="UP000751190"/>
    </source>
</evidence>
<feature type="compositionally biased region" description="Basic and acidic residues" evidence="6">
    <location>
        <begin position="162"/>
        <end position="179"/>
    </location>
</feature>
<gene>
    <name evidence="8" type="ORF">KFE25_012067</name>
</gene>
<dbReference type="PANTHER" id="PTHR23001:SF7">
    <property type="entry name" value="EUKARYOTIC TRANSLATION INITIATION FACTOR 5"/>
    <property type="match status" value="1"/>
</dbReference>
<dbReference type="FunFam" id="2.20.25.350:FF:000001">
    <property type="entry name" value="Eukaryotic translation initiation factor 5"/>
    <property type="match status" value="1"/>
</dbReference>
<evidence type="ECO:0000313" key="8">
    <source>
        <dbReference type="EMBL" id="KAG8462247.1"/>
    </source>
</evidence>
<proteinExistence type="inferred from homology"/>
<dbReference type="SUPFAM" id="SSF75689">
    <property type="entry name" value="Zinc-binding domain of translation initiation factor 2 beta"/>
    <property type="match status" value="1"/>
</dbReference>
<dbReference type="GO" id="GO:0005829">
    <property type="term" value="C:cytosol"/>
    <property type="evidence" value="ECO:0007669"/>
    <property type="project" value="TreeGrafter"/>
</dbReference>
<dbReference type="InterPro" id="IPR016189">
    <property type="entry name" value="Transl_init_fac_IF2/IF5_N"/>
</dbReference>
<dbReference type="GO" id="GO:0005525">
    <property type="term" value="F:GTP binding"/>
    <property type="evidence" value="ECO:0007669"/>
    <property type="project" value="UniProtKB-KW"/>
</dbReference>
<dbReference type="PROSITE" id="PS51363">
    <property type="entry name" value="W2"/>
    <property type="match status" value="1"/>
</dbReference>
<dbReference type="Pfam" id="PF02020">
    <property type="entry name" value="W2"/>
    <property type="match status" value="1"/>
</dbReference>
<comment type="caution">
    <text evidence="8">The sequence shown here is derived from an EMBL/GenBank/DDBJ whole genome shotgun (WGS) entry which is preliminary data.</text>
</comment>
<dbReference type="InterPro" id="IPR016190">
    <property type="entry name" value="Transl_init_fac_IF2/IF5_Zn-bd"/>
</dbReference>
<evidence type="ECO:0000256" key="2">
    <source>
        <dbReference type="ARBA" id="ARBA00022540"/>
    </source>
</evidence>
<dbReference type="InterPro" id="IPR016024">
    <property type="entry name" value="ARM-type_fold"/>
</dbReference>
<dbReference type="Gene3D" id="3.30.30.170">
    <property type="match status" value="1"/>
</dbReference>
<keyword evidence="2" id="KW-0396">Initiation factor</keyword>
<evidence type="ECO:0000256" key="4">
    <source>
        <dbReference type="ARBA" id="ARBA00022917"/>
    </source>
</evidence>
<dbReference type="GO" id="GO:0071074">
    <property type="term" value="F:eukaryotic initiation factor eIF2 binding"/>
    <property type="evidence" value="ECO:0007669"/>
    <property type="project" value="TreeGrafter"/>
</dbReference>
<feature type="compositionally biased region" description="Acidic residues" evidence="6">
    <location>
        <begin position="180"/>
        <end position="196"/>
    </location>
</feature>
<dbReference type="Proteomes" id="UP000751190">
    <property type="component" value="Unassembled WGS sequence"/>
</dbReference>
<dbReference type="InterPro" id="IPR002735">
    <property type="entry name" value="Transl_init_fac_IF2/IF5_dom"/>
</dbReference>
<keyword evidence="4" id="KW-0648">Protein biosynthesis</keyword>
<dbReference type="AlphaFoldDB" id="A0A8J6C527"/>
<dbReference type="Gene3D" id="1.25.40.180">
    <property type="match status" value="1"/>
</dbReference>
<dbReference type="SMART" id="SM00515">
    <property type="entry name" value="eIF5C"/>
    <property type="match status" value="1"/>
</dbReference>
<dbReference type="GO" id="GO:0003743">
    <property type="term" value="F:translation initiation factor activity"/>
    <property type="evidence" value="ECO:0007669"/>
    <property type="project" value="UniProtKB-KW"/>
</dbReference>
<evidence type="ECO:0000256" key="3">
    <source>
        <dbReference type="ARBA" id="ARBA00022741"/>
    </source>
</evidence>
<dbReference type="Gene3D" id="2.20.25.350">
    <property type="match status" value="1"/>
</dbReference>
<dbReference type="GO" id="GO:0001732">
    <property type="term" value="P:formation of cytoplasmic translation initiation complex"/>
    <property type="evidence" value="ECO:0007669"/>
    <property type="project" value="TreeGrafter"/>
</dbReference>
<keyword evidence="9" id="KW-1185">Reference proteome</keyword>
<reference evidence="8" key="1">
    <citation type="submission" date="2021-05" db="EMBL/GenBank/DDBJ databases">
        <title>The genome of the haptophyte Pavlova lutheri (Diacronema luteri, Pavlovales) - a model for lipid biosynthesis in eukaryotic algae.</title>
        <authorList>
            <person name="Hulatt C.J."/>
            <person name="Posewitz M.C."/>
        </authorList>
    </citation>
    <scope>NUCLEOTIDE SEQUENCE</scope>
    <source>
        <strain evidence="8">NIVA-4/92</strain>
    </source>
</reference>
<keyword evidence="5" id="KW-0342">GTP-binding</keyword>
<dbReference type="SUPFAM" id="SSF100966">
    <property type="entry name" value="Translation initiation factor 2 beta, aIF2beta, N-terminal domain"/>
    <property type="match status" value="1"/>
</dbReference>
<sequence length="403" mass="43511">MSINIGGGDDPSYRYKMPRVMGKIEGSGNGIKTVIVNARDVARSLKRPPEYLTKYCAVELGAVSKYDATVGSGTVNGAHDTSVLQNLVHKFVKQFVICPKCKLPETSMQVDKKNDIVFDCKACGDRSLADSSHRLCTFILKNPPDEKGTLLTDSGGGKAGKKSKEERRAAKAAKSRGDDPADNGADDNDDNDDNDAPEPVSQAAAAVAKVSVSKPPPAQPKADGDAELEARLAEDRAAIAAKVEAVLEDAENLDQMVGALEALRDEVGLAGEDLLGFVFESVFDEDVLKDGQAKASAKLIQRLQKLCARAKSAQQVLFGCIEQLCGERCEEALLKKTPHVLKAFYDADLLDEEAIVHWAEKKSKTANREVSKKVKKAAEPFITWLKEAEEDDDDDDDDDEGGD</sequence>
<dbReference type="OrthoDB" id="10250831at2759"/>
<dbReference type="OMA" id="MLNLKCA"/>
<dbReference type="Pfam" id="PF01873">
    <property type="entry name" value="eIF-5_eIF-2B"/>
    <property type="match status" value="1"/>
</dbReference>
<feature type="compositionally biased region" description="Low complexity" evidence="6">
    <location>
        <begin position="197"/>
        <end position="213"/>
    </location>
</feature>
<accession>A0A8J6C527</accession>
<dbReference type="FunFam" id="3.30.30.170:FF:000002">
    <property type="entry name" value="Eukaryotic translation initiation factor 5"/>
    <property type="match status" value="1"/>
</dbReference>
<dbReference type="InterPro" id="IPR045196">
    <property type="entry name" value="IF2/IF5"/>
</dbReference>
<dbReference type="CDD" id="cd11561">
    <property type="entry name" value="W2_eIF5"/>
    <property type="match status" value="1"/>
</dbReference>
<name>A0A8J6C527_DIALT</name>
<dbReference type="InterPro" id="IPR003307">
    <property type="entry name" value="W2_domain"/>
</dbReference>
<dbReference type="GO" id="GO:0005092">
    <property type="term" value="F:GDP-dissociation inhibitor activity"/>
    <property type="evidence" value="ECO:0007669"/>
    <property type="project" value="TreeGrafter"/>
</dbReference>
<evidence type="ECO:0000256" key="6">
    <source>
        <dbReference type="SAM" id="MobiDB-lite"/>
    </source>
</evidence>
<protein>
    <recommendedName>
        <fullName evidence="7">W2 domain-containing protein</fullName>
    </recommendedName>
</protein>
<keyword evidence="3" id="KW-0547">Nucleotide-binding</keyword>
<comment type="similarity">
    <text evidence="1">Belongs to the eIF-2-beta/eIF-5 family.</text>
</comment>